<evidence type="ECO:0000313" key="2">
    <source>
        <dbReference type="Proteomes" id="UP000075515"/>
    </source>
</evidence>
<dbReference type="EMBL" id="JEMC01002461">
    <property type="protein sequence ID" value="KYF87409.1"/>
    <property type="molecule type" value="Genomic_DNA"/>
</dbReference>
<reference evidence="1 2" key="1">
    <citation type="submission" date="2014-02" db="EMBL/GenBank/DDBJ databases">
        <title>The small core and large imbalanced accessory genome model reveals a collaborative survival strategy of Sorangium cellulosum strains in nature.</title>
        <authorList>
            <person name="Han K."/>
            <person name="Peng R."/>
            <person name="Blom J."/>
            <person name="Li Y.-Z."/>
        </authorList>
    </citation>
    <scope>NUCLEOTIDE SEQUENCE [LARGE SCALE GENOMIC DNA]</scope>
    <source>
        <strain evidence="1 2">So0149</strain>
    </source>
</reference>
<dbReference type="AlphaFoldDB" id="A0A150SM81"/>
<comment type="caution">
    <text evidence="1">The sequence shown here is derived from an EMBL/GenBank/DDBJ whole genome shotgun (WGS) entry which is preliminary data.</text>
</comment>
<dbReference type="Proteomes" id="UP000075515">
    <property type="component" value="Unassembled WGS sequence"/>
</dbReference>
<name>A0A150SM81_SORCE</name>
<organism evidence="1 2">
    <name type="scientific">Sorangium cellulosum</name>
    <name type="common">Polyangium cellulosum</name>
    <dbReference type="NCBI Taxonomy" id="56"/>
    <lineage>
        <taxon>Bacteria</taxon>
        <taxon>Pseudomonadati</taxon>
        <taxon>Myxococcota</taxon>
        <taxon>Polyangia</taxon>
        <taxon>Polyangiales</taxon>
        <taxon>Polyangiaceae</taxon>
        <taxon>Sorangium</taxon>
    </lineage>
</organism>
<evidence type="ECO:0000313" key="1">
    <source>
        <dbReference type="EMBL" id="KYF87409.1"/>
    </source>
</evidence>
<protein>
    <submittedName>
        <fullName evidence="1">Uncharacterized protein</fullName>
    </submittedName>
</protein>
<proteinExistence type="predicted"/>
<gene>
    <name evidence="1" type="ORF">BE18_14700</name>
</gene>
<sequence length="267" mass="27739">MIARSFSNDARPCPTCECTPPACELPSTVAGSSYSSCEQVPAATSTPFNPPPGWDGSCASPGTVSAHRVYGISIGPVTEQPCAPRAVEPPIEEGPTQIVRACSTSLIPAVCPDIAFDCMPSLERANLPKGFRYCIVPDNENDEECPAPAGPEDAGPNYSDKLTFHGARHFPRDCPPCACVPDAKSLCYATVSVYEDRACGASRRIGAQRVYFGEEGACLPAGEGLGLGSLSAEWDLNQPGSCTPVGGGGPNKVTLCCLPEPDGATAQ</sequence>
<accession>A0A150SM81</accession>